<evidence type="ECO:0000256" key="12">
    <source>
        <dbReference type="ARBA" id="ARBA00023303"/>
    </source>
</evidence>
<dbReference type="GO" id="GO:0050906">
    <property type="term" value="P:detection of stimulus involved in sensory perception"/>
    <property type="evidence" value="ECO:0007669"/>
    <property type="project" value="UniProtKB-ARBA"/>
</dbReference>
<dbReference type="Proteomes" id="UP001107558">
    <property type="component" value="Chromosome 4"/>
</dbReference>
<dbReference type="InterPro" id="IPR019594">
    <property type="entry name" value="Glu/Gly-bd"/>
</dbReference>
<evidence type="ECO:0000313" key="18">
    <source>
        <dbReference type="EMBL" id="KAG5667510.1"/>
    </source>
</evidence>
<keyword evidence="10" id="KW-0325">Glycoprotein</keyword>
<feature type="chain" id="PRO_5039927497" description="Ionotropic receptor" evidence="14">
    <location>
        <begin position="18"/>
        <end position="611"/>
    </location>
</feature>
<dbReference type="GO" id="GO:0005886">
    <property type="term" value="C:plasma membrane"/>
    <property type="evidence" value="ECO:0007669"/>
    <property type="project" value="UniProtKB-SubCell"/>
</dbReference>
<name>A0A9J6BD79_POLVA</name>
<dbReference type="GO" id="GO:0015276">
    <property type="term" value="F:ligand-gated monoatomic ion channel activity"/>
    <property type="evidence" value="ECO:0007669"/>
    <property type="project" value="InterPro"/>
</dbReference>
<keyword evidence="12" id="KW-0407">Ion channel</keyword>
<dbReference type="InterPro" id="IPR052192">
    <property type="entry name" value="Insect_Ionotropic_Sensory_Rcpt"/>
</dbReference>
<evidence type="ECO:0000256" key="10">
    <source>
        <dbReference type="ARBA" id="ARBA00023180"/>
    </source>
</evidence>
<evidence type="ECO:0000256" key="1">
    <source>
        <dbReference type="ARBA" id="ARBA00004651"/>
    </source>
</evidence>
<keyword evidence="3" id="KW-0813">Transport</keyword>
<evidence type="ECO:0000256" key="8">
    <source>
        <dbReference type="ARBA" id="ARBA00023136"/>
    </source>
</evidence>
<evidence type="ECO:0000259" key="15">
    <source>
        <dbReference type="Pfam" id="PF00060"/>
    </source>
</evidence>
<feature type="transmembrane region" description="Helical" evidence="13">
    <location>
        <begin position="398"/>
        <end position="416"/>
    </location>
</feature>
<evidence type="ECO:0000256" key="2">
    <source>
        <dbReference type="ARBA" id="ARBA00008685"/>
    </source>
</evidence>
<protein>
    <recommendedName>
        <fullName evidence="20">Ionotropic receptor</fullName>
    </recommendedName>
</protein>
<reference evidence="18" key="1">
    <citation type="submission" date="2021-03" db="EMBL/GenBank/DDBJ databases">
        <title>Chromosome level genome of the anhydrobiotic midge Polypedilum vanderplanki.</title>
        <authorList>
            <person name="Yoshida Y."/>
            <person name="Kikawada T."/>
            <person name="Gusev O."/>
        </authorList>
    </citation>
    <scope>NUCLEOTIDE SEQUENCE</scope>
    <source>
        <strain evidence="18">NIAS01</strain>
        <tissue evidence="18">Whole body or cell culture</tissue>
    </source>
</reference>
<evidence type="ECO:0000256" key="14">
    <source>
        <dbReference type="SAM" id="SignalP"/>
    </source>
</evidence>
<dbReference type="Pfam" id="PF24061">
    <property type="entry name" value="LBD_receptor"/>
    <property type="match status" value="1"/>
</dbReference>
<dbReference type="EMBL" id="JADBJN010000004">
    <property type="protein sequence ID" value="KAG5667510.1"/>
    <property type="molecule type" value="Genomic_DNA"/>
</dbReference>
<organism evidence="18 19">
    <name type="scientific">Polypedilum vanderplanki</name>
    <name type="common">Sleeping chironomid midge</name>
    <dbReference type="NCBI Taxonomy" id="319348"/>
    <lineage>
        <taxon>Eukaryota</taxon>
        <taxon>Metazoa</taxon>
        <taxon>Ecdysozoa</taxon>
        <taxon>Arthropoda</taxon>
        <taxon>Hexapoda</taxon>
        <taxon>Insecta</taxon>
        <taxon>Pterygota</taxon>
        <taxon>Neoptera</taxon>
        <taxon>Endopterygota</taxon>
        <taxon>Diptera</taxon>
        <taxon>Nematocera</taxon>
        <taxon>Chironomoidea</taxon>
        <taxon>Chironomidae</taxon>
        <taxon>Chironominae</taxon>
        <taxon>Polypedilum</taxon>
        <taxon>Polypedilum</taxon>
    </lineage>
</organism>
<feature type="signal peptide" evidence="14">
    <location>
        <begin position="1"/>
        <end position="17"/>
    </location>
</feature>
<proteinExistence type="inferred from homology"/>
<evidence type="ECO:0000256" key="3">
    <source>
        <dbReference type="ARBA" id="ARBA00022448"/>
    </source>
</evidence>
<evidence type="ECO:0000256" key="5">
    <source>
        <dbReference type="ARBA" id="ARBA00022692"/>
    </source>
</evidence>
<dbReference type="PANTHER" id="PTHR42643:SF30">
    <property type="entry name" value="IONOTROPIC RECEPTOR 40A-RELATED"/>
    <property type="match status" value="1"/>
</dbReference>
<dbReference type="SUPFAM" id="SSF53850">
    <property type="entry name" value="Periplasmic binding protein-like II"/>
    <property type="match status" value="1"/>
</dbReference>
<keyword evidence="6 13" id="KW-1133">Transmembrane helix</keyword>
<dbReference type="Pfam" id="PF00060">
    <property type="entry name" value="Lig_chan"/>
    <property type="match status" value="1"/>
</dbReference>
<dbReference type="Gene3D" id="3.40.190.10">
    <property type="entry name" value="Periplasmic binding protein-like II"/>
    <property type="match status" value="1"/>
</dbReference>
<keyword evidence="14" id="KW-0732">Signal</keyword>
<keyword evidence="7" id="KW-0406">Ion transport</keyword>
<feature type="domain" description="Ionotropic glutamate receptor C-terminal" evidence="15">
    <location>
        <begin position="336"/>
        <end position="584"/>
    </location>
</feature>
<feature type="domain" description="Putative ionotropic receptor ligand binding" evidence="17">
    <location>
        <begin position="26"/>
        <end position="207"/>
    </location>
</feature>
<keyword evidence="19" id="KW-1185">Reference proteome</keyword>
<dbReference type="InterPro" id="IPR001320">
    <property type="entry name" value="Iontro_rcpt_C"/>
</dbReference>
<evidence type="ECO:0000256" key="7">
    <source>
        <dbReference type="ARBA" id="ARBA00023065"/>
    </source>
</evidence>
<evidence type="ECO:0000256" key="11">
    <source>
        <dbReference type="ARBA" id="ARBA00023286"/>
    </source>
</evidence>
<dbReference type="Gene3D" id="1.10.287.70">
    <property type="match status" value="1"/>
</dbReference>
<feature type="transmembrane region" description="Helical" evidence="13">
    <location>
        <begin position="329"/>
        <end position="355"/>
    </location>
</feature>
<evidence type="ECO:0000256" key="13">
    <source>
        <dbReference type="SAM" id="Phobius"/>
    </source>
</evidence>
<feature type="transmembrane region" description="Helical" evidence="13">
    <location>
        <begin position="577"/>
        <end position="598"/>
    </location>
</feature>
<dbReference type="Pfam" id="PF10613">
    <property type="entry name" value="Lig_chan-Glu_bd"/>
    <property type="match status" value="1"/>
</dbReference>
<comment type="caution">
    <text evidence="18">The sequence shown here is derived from an EMBL/GenBank/DDBJ whole genome shotgun (WGS) entry which is preliminary data.</text>
</comment>
<keyword evidence="11" id="KW-1071">Ligand-gated ion channel</keyword>
<comment type="subcellular location">
    <subcellularLocation>
        <location evidence="1">Cell membrane</location>
        <topology evidence="1">Multi-pass membrane protein</topology>
    </subcellularLocation>
</comment>
<dbReference type="AlphaFoldDB" id="A0A9J6BD79"/>
<evidence type="ECO:0000259" key="17">
    <source>
        <dbReference type="Pfam" id="PF24061"/>
    </source>
</evidence>
<dbReference type="OrthoDB" id="7776976at2759"/>
<keyword evidence="4" id="KW-1003">Cell membrane</keyword>
<evidence type="ECO:0000256" key="4">
    <source>
        <dbReference type="ARBA" id="ARBA00022475"/>
    </source>
</evidence>
<evidence type="ECO:0000256" key="6">
    <source>
        <dbReference type="ARBA" id="ARBA00022989"/>
    </source>
</evidence>
<evidence type="ECO:0008006" key="20">
    <source>
        <dbReference type="Google" id="ProtNLM"/>
    </source>
</evidence>
<sequence length="611" mass="71705">MKLLQILLTCIISIATAEINIEFKNYSFLSRALCDVVENVLTDLAVTLNVVSINSNHASNDFRDNFINEVTKNPTMLIRQQKLDKLDSLGTRGPRKTNLLPLQTFEDFMNFYSKINDEHFVKRGLYIFVLTNGRFKETEEMFVLFWKLQIYNVNVIYEDNERLLVETFFPFSSQTNCSNTNPVVINEYKLTNFTLDIKDFFPNKMNNLKKCSVRVATANNSIPYIFIKTMFDGKKQLYGRDYDFIQTLAQRLNFRINFTYIGREGYIFNNGTAGGTFPFLLNNQADFTVADCWLKANRLNYFDASTPYINEKLAFVIPIGSQLSSLEKLVYPLTFMTWMTLIACFIIGSIVIFVIKLQSKTIQNFVFGTHVKYPYFNLWIGLIGTLQHRLPGRNFSRFILTLFLIFCLIIRTAYLGKMYQFIQSNKKHSEPQTIKEMIERKYTFTLMNNYADIVIDKKRFRTVDMREIGIDLFEWAKQIKSDQKNTILVPYTSVYYKIIINNTFNLMICKEHFMTIPTVVYTRKNFYLLGAINDQIEEFKSAGLIEYWHSLAFDKKYMKVDNDKHPKVLTIGHLSGVFELLIFGYIISLITFIFEFLYAKWEKYKKRLNHT</sequence>
<dbReference type="PANTHER" id="PTHR42643">
    <property type="entry name" value="IONOTROPIC RECEPTOR 20A-RELATED"/>
    <property type="match status" value="1"/>
</dbReference>
<accession>A0A9J6BD79</accession>
<evidence type="ECO:0000259" key="16">
    <source>
        <dbReference type="Pfam" id="PF10613"/>
    </source>
</evidence>
<evidence type="ECO:0000256" key="9">
    <source>
        <dbReference type="ARBA" id="ARBA00023170"/>
    </source>
</evidence>
<gene>
    <name evidence="18" type="ORF">PVAND_015489</name>
</gene>
<evidence type="ECO:0000313" key="19">
    <source>
        <dbReference type="Proteomes" id="UP001107558"/>
    </source>
</evidence>
<comment type="similarity">
    <text evidence="2">Belongs to the glutamate-gated ion channel (TC 1.A.10.1) family.</text>
</comment>
<keyword evidence="8 13" id="KW-0472">Membrane</keyword>
<keyword evidence="5 13" id="KW-0812">Transmembrane</keyword>
<keyword evidence="9" id="KW-0675">Receptor</keyword>
<feature type="domain" description="Ionotropic glutamate receptor L-glutamate and glycine-binding" evidence="16">
    <location>
        <begin position="214"/>
        <end position="317"/>
    </location>
</feature>
<dbReference type="InterPro" id="IPR056198">
    <property type="entry name" value="LBD_receptor"/>
</dbReference>